<evidence type="ECO:0000313" key="1">
    <source>
        <dbReference type="EMBL" id="EDL97921.1"/>
    </source>
</evidence>
<dbReference type="AlphaFoldDB" id="A6JQ04"/>
<reference evidence="2" key="1">
    <citation type="submission" date="2005-09" db="EMBL/GenBank/DDBJ databases">
        <authorList>
            <person name="Mural R.J."/>
            <person name="Li P.W."/>
            <person name="Adams M.D."/>
            <person name="Amanatides P.G."/>
            <person name="Baden-Tillson H."/>
            <person name="Barnstead M."/>
            <person name="Chin S.H."/>
            <person name="Dew I."/>
            <person name="Evans C.A."/>
            <person name="Ferriera S."/>
            <person name="Flanigan M."/>
            <person name="Fosler C."/>
            <person name="Glodek A."/>
            <person name="Gu Z."/>
            <person name="Holt R.A."/>
            <person name="Jennings D."/>
            <person name="Kraft C.L."/>
            <person name="Lu F."/>
            <person name="Nguyen T."/>
            <person name="Nusskern D.R."/>
            <person name="Pfannkoch C.M."/>
            <person name="Sitter C."/>
            <person name="Sutton G.G."/>
            <person name="Venter J.C."/>
            <person name="Wang Z."/>
            <person name="Woodage T."/>
            <person name="Zheng X.H."/>
            <person name="Zhong F."/>
        </authorList>
    </citation>
    <scope>NUCLEOTIDE SEQUENCE [LARGE SCALE GENOMIC DNA]</scope>
    <source>
        <strain>BN</strain>
        <strain evidence="2">Sprague-Dawley</strain>
    </source>
</reference>
<proteinExistence type="predicted"/>
<dbReference type="EMBL" id="CH473996">
    <property type="protein sequence ID" value="EDL97921.1"/>
    <property type="molecule type" value="Genomic_DNA"/>
</dbReference>
<evidence type="ECO:0000313" key="2">
    <source>
        <dbReference type="Proteomes" id="UP000234681"/>
    </source>
</evidence>
<sequence length="140" mass="15106">MTPVIGVIVIVEITCQLPIAVALVPLTNSDKGEASSVRPPDGFSSDNKKCRASDNLPVTVESCSERVGQIVVIHFDKDSKVSWCRQRIIKINEITHTSLFVCLKNGLALYEAVKSRSSAYGYASVHSGRRMGATEGGTIL</sequence>
<protein>
    <submittedName>
        <fullName evidence="1">RCG23237</fullName>
    </submittedName>
</protein>
<gene>
    <name evidence="1" type="ORF">rCG_23237</name>
</gene>
<organism evidence="1 2">
    <name type="scientific">Rattus norvegicus</name>
    <name type="common">Rat</name>
    <dbReference type="NCBI Taxonomy" id="10116"/>
    <lineage>
        <taxon>Eukaryota</taxon>
        <taxon>Metazoa</taxon>
        <taxon>Chordata</taxon>
        <taxon>Craniata</taxon>
        <taxon>Vertebrata</taxon>
        <taxon>Euteleostomi</taxon>
        <taxon>Mammalia</taxon>
        <taxon>Eutheria</taxon>
        <taxon>Euarchontoglires</taxon>
        <taxon>Glires</taxon>
        <taxon>Rodentia</taxon>
        <taxon>Myomorpha</taxon>
        <taxon>Muroidea</taxon>
        <taxon>Muridae</taxon>
        <taxon>Murinae</taxon>
        <taxon>Rattus</taxon>
    </lineage>
</organism>
<name>A6JQ04_RAT</name>
<accession>A6JQ04</accession>
<dbReference type="Proteomes" id="UP000234681">
    <property type="component" value="Chromosome 14"/>
</dbReference>